<feature type="transmembrane region" description="Helical" evidence="7">
    <location>
        <begin position="79"/>
        <end position="99"/>
    </location>
</feature>
<feature type="transmembrane region" description="Helical" evidence="7">
    <location>
        <begin position="162"/>
        <end position="184"/>
    </location>
</feature>
<feature type="region of interest" description="Disordered" evidence="6">
    <location>
        <begin position="1"/>
        <end position="35"/>
    </location>
</feature>
<feature type="compositionally biased region" description="Pro residues" evidence="6">
    <location>
        <begin position="15"/>
        <end position="24"/>
    </location>
</feature>
<accession>A0A6J4QGE7</accession>
<evidence type="ECO:0000256" key="6">
    <source>
        <dbReference type="SAM" id="MobiDB-lite"/>
    </source>
</evidence>
<proteinExistence type="predicted"/>
<keyword evidence="3 7" id="KW-0812">Transmembrane</keyword>
<dbReference type="EMBL" id="CADCUY010000575">
    <property type="protein sequence ID" value="CAA9436905.1"/>
    <property type="molecule type" value="Genomic_DNA"/>
</dbReference>
<evidence type="ECO:0000256" key="2">
    <source>
        <dbReference type="ARBA" id="ARBA00022475"/>
    </source>
</evidence>
<evidence type="ECO:0000313" key="8">
    <source>
        <dbReference type="EMBL" id="CAA9436905.1"/>
    </source>
</evidence>
<reference evidence="8" key="1">
    <citation type="submission" date="2020-02" db="EMBL/GenBank/DDBJ databases">
        <authorList>
            <person name="Meier V. D."/>
        </authorList>
    </citation>
    <scope>NUCLEOTIDE SEQUENCE</scope>
    <source>
        <strain evidence="8">AVDCRST_MAG35</strain>
    </source>
</reference>
<gene>
    <name evidence="8" type="ORF">AVDCRST_MAG35-3026</name>
</gene>
<dbReference type="InterPro" id="IPR001851">
    <property type="entry name" value="ABC_transp_permease"/>
</dbReference>
<sequence>MSHDLDAPPAAASPTTPPAAPPPGTTTATGARRSAAPASARVRDLAGRYGLVVVWLVMAAVYAVLIPDTFLSLGTAQTIFGSQATLVFLGTAAVAVFVVGEFDLSIASIMGLSATTVGVLAVNTGLPEPVAVLVAFAAGVACGALNGFIIVVLGIDPIVTTLGMSVLLLGVAQAISGLVTTSGLSDQLALVASYNVGGFGLPISFYYGVVVAVAFAVVLAYTPLGRHMNFVGANREVARLSGVRVQRIRFGAYVFSGTSSSIGGILLAASVGGFDSSTSGSYLLPALAATFLGTAVVQPGKFNPLGTLITVYFLITGIVGLQLLGFSGWVSNVFYGAALVIAVTVSTVARQRLVRR</sequence>
<evidence type="ECO:0000256" key="3">
    <source>
        <dbReference type="ARBA" id="ARBA00022692"/>
    </source>
</evidence>
<feature type="transmembrane region" description="Helical" evidence="7">
    <location>
        <begin position="280"/>
        <end position="297"/>
    </location>
</feature>
<dbReference type="Pfam" id="PF02653">
    <property type="entry name" value="BPD_transp_2"/>
    <property type="match status" value="1"/>
</dbReference>
<feature type="transmembrane region" description="Helical" evidence="7">
    <location>
        <begin position="333"/>
        <end position="349"/>
    </location>
</feature>
<protein>
    <submittedName>
        <fullName evidence="8">ABC transporter, permease protein (Cluster 2, ribose/xylose/arabinose/galactose)</fullName>
    </submittedName>
</protein>
<name>A0A6J4QGE7_9ACTN</name>
<feature type="transmembrane region" description="Helical" evidence="7">
    <location>
        <begin position="250"/>
        <end position="274"/>
    </location>
</feature>
<dbReference type="GO" id="GO:0022857">
    <property type="term" value="F:transmembrane transporter activity"/>
    <property type="evidence" value="ECO:0007669"/>
    <property type="project" value="InterPro"/>
</dbReference>
<feature type="transmembrane region" description="Helical" evidence="7">
    <location>
        <begin position="49"/>
        <end position="67"/>
    </location>
</feature>
<feature type="transmembrane region" description="Helical" evidence="7">
    <location>
        <begin position="309"/>
        <end position="327"/>
    </location>
</feature>
<keyword evidence="5 7" id="KW-0472">Membrane</keyword>
<feature type="transmembrane region" description="Helical" evidence="7">
    <location>
        <begin position="132"/>
        <end position="155"/>
    </location>
</feature>
<dbReference type="PANTHER" id="PTHR32196">
    <property type="entry name" value="ABC TRANSPORTER PERMEASE PROTEIN YPHD-RELATED-RELATED"/>
    <property type="match status" value="1"/>
</dbReference>
<dbReference type="CDD" id="cd06579">
    <property type="entry name" value="TM_PBP1_transp_AraH_like"/>
    <property type="match status" value="1"/>
</dbReference>
<feature type="transmembrane region" description="Helical" evidence="7">
    <location>
        <begin position="204"/>
        <end position="224"/>
    </location>
</feature>
<keyword evidence="4 7" id="KW-1133">Transmembrane helix</keyword>
<evidence type="ECO:0000256" key="5">
    <source>
        <dbReference type="ARBA" id="ARBA00023136"/>
    </source>
</evidence>
<keyword evidence="2" id="KW-1003">Cell membrane</keyword>
<organism evidence="8">
    <name type="scientific">uncultured Quadrisphaera sp</name>
    <dbReference type="NCBI Taxonomy" id="904978"/>
    <lineage>
        <taxon>Bacteria</taxon>
        <taxon>Bacillati</taxon>
        <taxon>Actinomycetota</taxon>
        <taxon>Actinomycetes</taxon>
        <taxon>Kineosporiales</taxon>
        <taxon>Kineosporiaceae</taxon>
        <taxon>Quadrisphaera</taxon>
        <taxon>environmental samples</taxon>
    </lineage>
</organism>
<dbReference type="GO" id="GO:0005886">
    <property type="term" value="C:plasma membrane"/>
    <property type="evidence" value="ECO:0007669"/>
    <property type="project" value="UniProtKB-SubCell"/>
</dbReference>
<evidence type="ECO:0000256" key="1">
    <source>
        <dbReference type="ARBA" id="ARBA00004651"/>
    </source>
</evidence>
<feature type="transmembrane region" description="Helical" evidence="7">
    <location>
        <begin position="106"/>
        <end position="126"/>
    </location>
</feature>
<feature type="compositionally biased region" description="Low complexity" evidence="6">
    <location>
        <begin position="25"/>
        <end position="35"/>
    </location>
</feature>
<comment type="subcellular location">
    <subcellularLocation>
        <location evidence="1">Cell membrane</location>
        <topology evidence="1">Multi-pass membrane protein</topology>
    </subcellularLocation>
</comment>
<dbReference type="AlphaFoldDB" id="A0A6J4QGE7"/>
<evidence type="ECO:0000256" key="4">
    <source>
        <dbReference type="ARBA" id="ARBA00022989"/>
    </source>
</evidence>
<evidence type="ECO:0000256" key="7">
    <source>
        <dbReference type="SAM" id="Phobius"/>
    </source>
</evidence>